<proteinExistence type="predicted"/>
<evidence type="ECO:0000313" key="1">
    <source>
        <dbReference type="EMBL" id="KAG8098478.1"/>
    </source>
</evidence>
<evidence type="ECO:0000313" key="2">
    <source>
        <dbReference type="Proteomes" id="UP000729402"/>
    </source>
</evidence>
<dbReference type="Proteomes" id="UP000729402">
    <property type="component" value="Unassembled WGS sequence"/>
</dbReference>
<keyword evidence="2" id="KW-1185">Reference proteome</keyword>
<reference evidence="1" key="2">
    <citation type="submission" date="2021-02" db="EMBL/GenBank/DDBJ databases">
        <authorList>
            <person name="Kimball J.A."/>
            <person name="Haas M.W."/>
            <person name="Macchietto M."/>
            <person name="Kono T."/>
            <person name="Duquette J."/>
            <person name="Shao M."/>
        </authorList>
    </citation>
    <scope>NUCLEOTIDE SEQUENCE</scope>
    <source>
        <tissue evidence="1">Fresh leaf tissue</tissue>
    </source>
</reference>
<comment type="caution">
    <text evidence="1">The sequence shown here is derived from an EMBL/GenBank/DDBJ whole genome shotgun (WGS) entry which is preliminary data.</text>
</comment>
<accession>A0A8J5X2M6</accession>
<sequence>MRAAAAAALERFGGRLKGGLLPKQPSPLATLLVVAPRQTTPPVVHYCRCPAATVRSCGRIIAFGARCACCLCNNARSWLSVNLVTQPLGFSLSEFRLTVASRTSVQGSSQQGFYQG</sequence>
<name>A0A8J5X2M6_ZIZPA</name>
<dbReference type="AlphaFoldDB" id="A0A8J5X2M6"/>
<dbReference type="EMBL" id="JAAALK010000079">
    <property type="protein sequence ID" value="KAG8098478.1"/>
    <property type="molecule type" value="Genomic_DNA"/>
</dbReference>
<reference evidence="1" key="1">
    <citation type="journal article" date="2021" name="bioRxiv">
        <title>Whole Genome Assembly and Annotation of Northern Wild Rice, Zizania palustris L., Supports a Whole Genome Duplication in the Zizania Genus.</title>
        <authorList>
            <person name="Haas M."/>
            <person name="Kono T."/>
            <person name="Macchietto M."/>
            <person name="Millas R."/>
            <person name="McGilp L."/>
            <person name="Shao M."/>
            <person name="Duquette J."/>
            <person name="Hirsch C.N."/>
            <person name="Kimball J."/>
        </authorList>
    </citation>
    <scope>NUCLEOTIDE SEQUENCE</scope>
    <source>
        <tissue evidence="1">Fresh leaf tissue</tissue>
    </source>
</reference>
<protein>
    <submittedName>
        <fullName evidence="1">Uncharacterized protein</fullName>
    </submittedName>
</protein>
<organism evidence="1 2">
    <name type="scientific">Zizania palustris</name>
    <name type="common">Northern wild rice</name>
    <dbReference type="NCBI Taxonomy" id="103762"/>
    <lineage>
        <taxon>Eukaryota</taxon>
        <taxon>Viridiplantae</taxon>
        <taxon>Streptophyta</taxon>
        <taxon>Embryophyta</taxon>
        <taxon>Tracheophyta</taxon>
        <taxon>Spermatophyta</taxon>
        <taxon>Magnoliopsida</taxon>
        <taxon>Liliopsida</taxon>
        <taxon>Poales</taxon>
        <taxon>Poaceae</taxon>
        <taxon>BOP clade</taxon>
        <taxon>Oryzoideae</taxon>
        <taxon>Oryzeae</taxon>
        <taxon>Zizaniinae</taxon>
        <taxon>Zizania</taxon>
    </lineage>
</organism>
<gene>
    <name evidence="1" type="ORF">GUJ93_ZPchr0013g36322</name>
</gene>